<evidence type="ECO:0000313" key="1">
    <source>
        <dbReference type="EMBL" id="MFD2961586.1"/>
    </source>
</evidence>
<accession>A0ABW6AZZ0</accession>
<dbReference type="EMBL" id="JBHUPA010000002">
    <property type="protein sequence ID" value="MFD2961586.1"/>
    <property type="molecule type" value="Genomic_DNA"/>
</dbReference>
<gene>
    <name evidence="1" type="ORF">ACFS6J_07315</name>
</gene>
<organism evidence="1 2">
    <name type="scientific">Olivibacter jilunii</name>
    <dbReference type="NCBI Taxonomy" id="985016"/>
    <lineage>
        <taxon>Bacteria</taxon>
        <taxon>Pseudomonadati</taxon>
        <taxon>Bacteroidota</taxon>
        <taxon>Sphingobacteriia</taxon>
        <taxon>Sphingobacteriales</taxon>
        <taxon>Sphingobacteriaceae</taxon>
        <taxon>Olivibacter</taxon>
    </lineage>
</organism>
<keyword evidence="2" id="KW-1185">Reference proteome</keyword>
<comment type="caution">
    <text evidence="1">The sequence shown here is derived from an EMBL/GenBank/DDBJ whole genome shotgun (WGS) entry which is preliminary data.</text>
</comment>
<evidence type="ECO:0000313" key="2">
    <source>
        <dbReference type="Proteomes" id="UP001597560"/>
    </source>
</evidence>
<dbReference type="RefSeq" id="WP_377609791.1">
    <property type="nucleotide sequence ID" value="NZ_JBHUPA010000002.1"/>
</dbReference>
<proteinExistence type="predicted"/>
<reference evidence="2" key="1">
    <citation type="journal article" date="2019" name="Int. J. Syst. Evol. Microbiol.">
        <title>The Global Catalogue of Microorganisms (GCM) 10K type strain sequencing project: providing services to taxonomists for standard genome sequencing and annotation.</title>
        <authorList>
            <consortium name="The Broad Institute Genomics Platform"/>
            <consortium name="The Broad Institute Genome Sequencing Center for Infectious Disease"/>
            <person name="Wu L."/>
            <person name="Ma J."/>
        </authorList>
    </citation>
    <scope>NUCLEOTIDE SEQUENCE [LARGE SCALE GENOMIC DNA]</scope>
    <source>
        <strain evidence="2">KCTC 23098</strain>
    </source>
</reference>
<sequence>MKTYYFTFRFGHLSKSNIPMRKYWVRVIAQDYNIARELFIERFTKVYMPRPDQFAFQYEESKFNKDYYPNGEFAVIQQEKILKYERGYKYGKRNYR</sequence>
<dbReference type="Proteomes" id="UP001597560">
    <property type="component" value="Unassembled WGS sequence"/>
</dbReference>
<protein>
    <submittedName>
        <fullName evidence="1">Uncharacterized protein</fullName>
    </submittedName>
</protein>
<name>A0ABW6AZZ0_9SPHI</name>